<dbReference type="GO" id="GO:0003676">
    <property type="term" value="F:nucleic acid binding"/>
    <property type="evidence" value="ECO:0007669"/>
    <property type="project" value="InterPro"/>
</dbReference>
<evidence type="ECO:0000313" key="3">
    <source>
        <dbReference type="EMBL" id="GEU90294.1"/>
    </source>
</evidence>
<dbReference type="PANTHER" id="PTHR48475:SF2">
    <property type="entry name" value="RIBONUCLEASE H"/>
    <property type="match status" value="1"/>
</dbReference>
<dbReference type="CDD" id="cd09279">
    <property type="entry name" value="RNase_HI_like"/>
    <property type="match status" value="1"/>
</dbReference>
<keyword evidence="3" id="KW-0695">RNA-directed DNA polymerase</keyword>
<dbReference type="Pfam" id="PF07727">
    <property type="entry name" value="RVT_2"/>
    <property type="match status" value="1"/>
</dbReference>
<dbReference type="AlphaFoldDB" id="A0A6L2P0C5"/>
<dbReference type="EMBL" id="BKCJ010010154">
    <property type="protein sequence ID" value="GEU90294.1"/>
    <property type="molecule type" value="Genomic_DNA"/>
</dbReference>
<dbReference type="Gene3D" id="3.30.420.10">
    <property type="entry name" value="Ribonuclease H-like superfamily/Ribonuclease H"/>
    <property type="match status" value="2"/>
</dbReference>
<dbReference type="SUPFAM" id="SSF53098">
    <property type="entry name" value="Ribonuclease H-like"/>
    <property type="match status" value="2"/>
</dbReference>
<feature type="compositionally biased region" description="Basic residues" evidence="1">
    <location>
        <begin position="379"/>
        <end position="391"/>
    </location>
</feature>
<feature type="region of interest" description="Disordered" evidence="1">
    <location>
        <begin position="372"/>
        <end position="393"/>
    </location>
</feature>
<dbReference type="CDD" id="cd09272">
    <property type="entry name" value="RNase_HI_RT_Ty1"/>
    <property type="match status" value="1"/>
</dbReference>
<dbReference type="InterPro" id="IPR012337">
    <property type="entry name" value="RNaseH-like_sf"/>
</dbReference>
<keyword evidence="3" id="KW-0808">Transferase</keyword>
<feature type="domain" description="RNase H type-1" evidence="2">
    <location>
        <begin position="904"/>
        <end position="1033"/>
    </location>
</feature>
<dbReference type="GO" id="GO:0003964">
    <property type="term" value="F:RNA-directed DNA polymerase activity"/>
    <property type="evidence" value="ECO:0007669"/>
    <property type="project" value="UniProtKB-KW"/>
</dbReference>
<evidence type="ECO:0000256" key="1">
    <source>
        <dbReference type="SAM" id="MobiDB-lite"/>
    </source>
</evidence>
<proteinExistence type="predicted"/>
<dbReference type="InterPro" id="IPR036397">
    <property type="entry name" value="RNaseH_sf"/>
</dbReference>
<dbReference type="PROSITE" id="PS50879">
    <property type="entry name" value="RNASE_H_1"/>
    <property type="match status" value="1"/>
</dbReference>
<accession>A0A6L2P0C5</accession>
<gene>
    <name evidence="3" type="ORF">Tci_062272</name>
</gene>
<dbReference type="Pfam" id="PF13456">
    <property type="entry name" value="RVT_3"/>
    <property type="match status" value="1"/>
</dbReference>
<sequence>MQYLMRIVSIQYLDQRILYQNSDESQRDDHSDDVPSEISEPRKGCKWIFKKKMKVDGTIDTFKARLVIQGFRQKERIDYFDTYAPVARITTIRLLLALAAIHNLQPEGFVMLGNEHRVCKLVKSLYGLKQTPKQWHQKFDEKKLKPNTGKHVDQLEYSRAIGFLMYAMTSTRPDIAYVVGRLNSSSTSGWVFLLGGGVISWASKKQTCIIGSTVETEFVALADAGKKEWLRNLIHEIPIWPKPIASISIRCDSAPTMARAYSQIYNRKYRHLADHLTKGLARDLEYKREANDLTDIMIEELIAKMMSIAVKNSNNVIAAKSIWNVRKYNQLLPIIAEKFNKEKERNEKLKEVKARFNFKERSRISGYFESRTMNTREHERRHKSRRSRSRKDKTMVHANLVSHVQLYKKCIKDPLEIHNIKQRDGESTKDFVKRYKLESRDVKGAPECMRISRFVHGIINPKLIKRLHDKIPKTVDEMMRVTTPSLGWKWRPQITSGRSHFHHGNSKRVTRSKISTKEAFETSRDRKRGRIGLRSSKKLPKNFFSLDKGKSKAPPPMTTPVKKQNHVKFCEFHGEVGHTTDECMHLKKQIEEMLKAGKLSHLIKELKQNNGKEQPKERVAMQRITQSVSPNPEILFPPLGENEGTKGPIIIGVEIGGHCLHQMYVDGGSASEVLYDHCFNRLHPEIKNQLVPANTPLIGFSVKGGVITLKSSKMVPLECAMVSEPEGNLSVTKKTIEERVKVAINPEYLEQTIMIVSTLTQEGHNKLCDLLQHRVVIGSCVITFTLEMQVTLHDKIIVMQVTLHYEAIVMQVTLHDKRIVMQVTSHYEAIVMQVTLHDKRIVMQVTLHLNLNKNFPQKKCNDGPADTTGVLKAGSSREATEVEHRIRRIQEDSPDTLMEVEEELTEPWILFTDGSSCTDGFRARLILTNPEGMEFTYALRFRFDTTNKKAEYDALIAGLRIVEQIGVKNLQANIDSRLVANQVNGTYVEKVADMIRYLEKVKALTSGFKALSIRQVPRNENKKADALCKIASTSFAHLSKQVLVEELKEKSISKVEILAVVEEGDTWMTSIFKYLTEGYPSSGCKKSKSSPLQADYMLREIHEGSCSMHAGTRSVVAKALRLRKVKFLIVAIGYFTKWIEAKPVATITGNQIKKFMWNNIVCMFRLPREINSDNEK</sequence>
<name>A0A6L2P0C5_TANCI</name>
<dbReference type="PANTHER" id="PTHR48475">
    <property type="entry name" value="RIBONUCLEASE H"/>
    <property type="match status" value="1"/>
</dbReference>
<keyword evidence="3" id="KW-0548">Nucleotidyltransferase</keyword>
<evidence type="ECO:0000259" key="2">
    <source>
        <dbReference type="PROSITE" id="PS50879"/>
    </source>
</evidence>
<organism evidence="3">
    <name type="scientific">Tanacetum cinerariifolium</name>
    <name type="common">Dalmatian daisy</name>
    <name type="synonym">Chrysanthemum cinerariifolium</name>
    <dbReference type="NCBI Taxonomy" id="118510"/>
    <lineage>
        <taxon>Eukaryota</taxon>
        <taxon>Viridiplantae</taxon>
        <taxon>Streptophyta</taxon>
        <taxon>Embryophyta</taxon>
        <taxon>Tracheophyta</taxon>
        <taxon>Spermatophyta</taxon>
        <taxon>Magnoliopsida</taxon>
        <taxon>eudicotyledons</taxon>
        <taxon>Gunneridae</taxon>
        <taxon>Pentapetalae</taxon>
        <taxon>asterids</taxon>
        <taxon>campanulids</taxon>
        <taxon>Asterales</taxon>
        <taxon>Asteraceae</taxon>
        <taxon>Asteroideae</taxon>
        <taxon>Anthemideae</taxon>
        <taxon>Anthemidinae</taxon>
        <taxon>Tanacetum</taxon>
    </lineage>
</organism>
<dbReference type="GO" id="GO:0004523">
    <property type="term" value="F:RNA-DNA hybrid ribonuclease activity"/>
    <property type="evidence" value="ECO:0007669"/>
    <property type="project" value="InterPro"/>
</dbReference>
<protein>
    <submittedName>
        <fullName evidence="3">Reverse transcriptase domain-containing protein</fullName>
    </submittedName>
</protein>
<comment type="caution">
    <text evidence="3">The sequence shown here is derived from an EMBL/GenBank/DDBJ whole genome shotgun (WGS) entry which is preliminary data.</text>
</comment>
<reference evidence="3" key="1">
    <citation type="journal article" date="2019" name="Sci. Rep.">
        <title>Draft genome of Tanacetum cinerariifolium, the natural source of mosquito coil.</title>
        <authorList>
            <person name="Yamashiro T."/>
            <person name="Shiraishi A."/>
            <person name="Satake H."/>
            <person name="Nakayama K."/>
        </authorList>
    </citation>
    <scope>NUCLEOTIDE SEQUENCE</scope>
</reference>
<dbReference type="InterPro" id="IPR002156">
    <property type="entry name" value="RNaseH_domain"/>
</dbReference>
<dbReference type="InterPro" id="IPR013103">
    <property type="entry name" value="RVT_2"/>
</dbReference>